<evidence type="ECO:0000313" key="1">
    <source>
        <dbReference type="EMBL" id="AAY97925.1"/>
    </source>
</evidence>
<keyword evidence="1" id="KW-0614">Plasmid</keyword>
<gene>
    <name evidence="1" type="primary">trbK</name>
</gene>
<sequence length="70" mass="7577">MTAFKKLSLAGTALAAALLAGCDKPPVLPEVNEENCRPENIAKLAKGAQQEFSSQCLRRGSFQPSEQKTW</sequence>
<dbReference type="PROSITE" id="PS51257">
    <property type="entry name" value="PROKAR_LIPOPROTEIN"/>
    <property type="match status" value="1"/>
</dbReference>
<dbReference type="EMBL" id="AY950444">
    <property type="protein sequence ID" value="AAY97925.1"/>
    <property type="molecule type" value="Genomic_DNA"/>
</dbReference>
<protein>
    <submittedName>
        <fullName evidence="1">TrbK</fullName>
    </submittedName>
</protein>
<dbReference type="InterPro" id="IPR027584">
    <property type="entry name" value="TrbK_RP4"/>
</dbReference>
<reference evidence="1" key="1">
    <citation type="journal article" date="2011" name="Nat. Commun.">
        <title>The IncP-1 plasmid backbone adapts to different host bacterial species and evolves through homologous recombination.</title>
        <authorList>
            <person name="Norberg P."/>
            <person name="Bergstrom M."/>
            <person name="Jethava V."/>
            <person name="Dubhashi D."/>
            <person name="Hermansson M."/>
        </authorList>
    </citation>
    <scope>NUCLEOTIDE SEQUENCE</scope>
    <source>
        <plasmid evidence="1">pMCBF1</plasmid>
    </source>
</reference>
<dbReference type="AlphaFoldDB" id="F2FAX8"/>
<accession>F2FAX8</accession>
<dbReference type="NCBIfam" id="TIGR04359">
    <property type="entry name" value="TrbK_RP4"/>
    <property type="match status" value="1"/>
</dbReference>
<name>F2FAX8_9ZZZZ</name>
<proteinExistence type="predicted"/>
<geneLocation type="plasmid" evidence="1">
    <name>pMCBF1</name>
</geneLocation>
<organism evidence="1">
    <name type="scientific">Plasmid pMCBF1</name>
    <dbReference type="NCBI Taxonomy" id="1003194"/>
    <lineage>
        <taxon>other sequences</taxon>
        <taxon>plasmids</taxon>
    </lineage>
</organism>